<dbReference type="PANTHER" id="PTHR42855:SF2">
    <property type="entry name" value="DRUG RESISTANCE ABC TRANSPORTER,ATP-BINDING PROTEIN"/>
    <property type="match status" value="1"/>
</dbReference>
<dbReference type="InterPro" id="IPR051309">
    <property type="entry name" value="ABCF_ATPase"/>
</dbReference>
<name>A0A4R2RRB4_9BACL</name>
<dbReference type="SMART" id="SM00382">
    <property type="entry name" value="AAA"/>
    <property type="match status" value="2"/>
</dbReference>
<evidence type="ECO:0000256" key="4">
    <source>
        <dbReference type="SAM" id="Coils"/>
    </source>
</evidence>
<keyword evidence="4" id="KW-0175">Coiled coil</keyword>
<dbReference type="FunFam" id="3.40.50.300:FF:000309">
    <property type="entry name" value="ABC transporter ATP-binding protein"/>
    <property type="match status" value="1"/>
</dbReference>
<dbReference type="Proteomes" id="UP000294746">
    <property type="component" value="Unassembled WGS sequence"/>
</dbReference>
<dbReference type="GO" id="GO:0003677">
    <property type="term" value="F:DNA binding"/>
    <property type="evidence" value="ECO:0007669"/>
    <property type="project" value="InterPro"/>
</dbReference>
<keyword evidence="3 7" id="KW-0067">ATP-binding</keyword>
<dbReference type="PROSITE" id="PS00211">
    <property type="entry name" value="ABC_TRANSPORTER_1"/>
    <property type="match status" value="2"/>
</dbReference>
<dbReference type="EMBL" id="SLXV01000034">
    <property type="protein sequence ID" value="TCP65339.1"/>
    <property type="molecule type" value="Genomic_DNA"/>
</dbReference>
<sequence length="639" mass="73560">MLIQAKNIYKSFGENEVLHDIQLQINPQEKVGLIGANGAGKSTLLKIMIGQLLPDQGEMIVGRKAQIGYLAQQTGLQSDRSIWDEVLQVFTPVLAIEQKIRTLEAEISKEEIYSNEEQYQRYLRQYASYQEEFEQVGGYSYEAKMRGALHGLGLGHLDVHQTKISEISGGQKTRVALAKMLLEEPDLLILDEPTNYLDLQATEWLEQALKNYPGALLIVSHDRFFIDQLVQVIYEIERSKATRYVGNYSQYVIQKEERALSHEKLYEQQQKEIKKLEEFVQKNIARATTTKRAQSRRRTLEKMERLDTPESSLKQASIRFETSVTSGKEVLLAKNLSVGYEQPLIQDLSFRVSRGERIALLGPNGTGKSTLLKTIASQLSPLTGNLQFGTNVEVDYYDQEQKLLTYDKTVLDEIWDDYPTLDQTVIRSHLGQFLFQGDDVYKLVKDLSGGERARLSLVKLLLNQSNFLLMDEPTNHLDLATKERLESALEEYPGTILFVSHDRYFIQRLSNRVWELAPDGITAYDGDYDWYLEKKALEQFEETLSPKNEERLPKGDAYQHRKQSKEEQRRLKQHQRELQELEQAITTLESRIAEIQAEMCMEEVFSDPQRSSPLQKELQSLEEQLLVKTDEWAELADCT</sequence>
<dbReference type="PROSITE" id="PS50893">
    <property type="entry name" value="ABC_TRANSPORTER_2"/>
    <property type="match status" value="2"/>
</dbReference>
<dbReference type="RefSeq" id="WP_131849422.1">
    <property type="nucleotide sequence ID" value="NZ_SLXV01000034.1"/>
</dbReference>
<evidence type="ECO:0000256" key="3">
    <source>
        <dbReference type="ARBA" id="ARBA00022840"/>
    </source>
</evidence>
<evidence type="ECO:0000313" key="7">
    <source>
        <dbReference type="EMBL" id="TCP65339.1"/>
    </source>
</evidence>
<dbReference type="GO" id="GO:0016887">
    <property type="term" value="F:ATP hydrolysis activity"/>
    <property type="evidence" value="ECO:0007669"/>
    <property type="project" value="InterPro"/>
</dbReference>
<feature type="region of interest" description="Disordered" evidence="5">
    <location>
        <begin position="544"/>
        <end position="575"/>
    </location>
</feature>
<dbReference type="CDD" id="cd03221">
    <property type="entry name" value="ABCF_EF-3"/>
    <property type="match status" value="2"/>
</dbReference>
<dbReference type="OrthoDB" id="9760950at2"/>
<feature type="compositionally biased region" description="Basic and acidic residues" evidence="5">
    <location>
        <begin position="547"/>
        <end position="575"/>
    </location>
</feature>
<reference evidence="7 8" key="1">
    <citation type="submission" date="2019-03" db="EMBL/GenBank/DDBJ databases">
        <title>Genomic Encyclopedia of Type Strains, Phase IV (KMG-IV): sequencing the most valuable type-strain genomes for metagenomic binning, comparative biology and taxonomic classification.</title>
        <authorList>
            <person name="Goeker M."/>
        </authorList>
    </citation>
    <scope>NUCLEOTIDE SEQUENCE [LARGE SCALE GENOMIC DNA]</scope>
    <source>
        <strain evidence="7 8">DSM 46831</strain>
    </source>
</reference>
<dbReference type="InterPro" id="IPR003593">
    <property type="entry name" value="AAA+_ATPase"/>
</dbReference>
<dbReference type="AlphaFoldDB" id="A0A4R2RRB4"/>
<dbReference type="Pfam" id="PF16326">
    <property type="entry name" value="ABC_tran_CTD"/>
    <property type="match status" value="1"/>
</dbReference>
<dbReference type="SUPFAM" id="SSF52540">
    <property type="entry name" value="P-loop containing nucleoside triphosphate hydrolases"/>
    <property type="match status" value="2"/>
</dbReference>
<evidence type="ECO:0000259" key="6">
    <source>
        <dbReference type="PROSITE" id="PS50893"/>
    </source>
</evidence>
<dbReference type="Gene3D" id="1.10.287.380">
    <property type="entry name" value="Valyl-tRNA synthetase, C-terminal domain"/>
    <property type="match status" value="1"/>
</dbReference>
<dbReference type="FunFam" id="3.40.50.300:FF:000011">
    <property type="entry name" value="Putative ABC transporter ATP-binding component"/>
    <property type="match status" value="1"/>
</dbReference>
<dbReference type="Pfam" id="PF00005">
    <property type="entry name" value="ABC_tran"/>
    <property type="match status" value="2"/>
</dbReference>
<comment type="caution">
    <text evidence="7">The sequence shown here is derived from an EMBL/GenBank/DDBJ whole genome shotgun (WGS) entry which is preliminary data.</text>
</comment>
<protein>
    <submittedName>
        <fullName evidence="7">ATP-binding cassette subfamily F protein 3</fullName>
    </submittedName>
</protein>
<dbReference type="InterPro" id="IPR027417">
    <property type="entry name" value="P-loop_NTPase"/>
</dbReference>
<dbReference type="InterPro" id="IPR032524">
    <property type="entry name" value="ABC_tran_C"/>
</dbReference>
<evidence type="ECO:0000256" key="5">
    <source>
        <dbReference type="SAM" id="MobiDB-lite"/>
    </source>
</evidence>
<dbReference type="Pfam" id="PF12848">
    <property type="entry name" value="ABC_tran_Xtn"/>
    <property type="match status" value="1"/>
</dbReference>
<dbReference type="InterPro" id="IPR032781">
    <property type="entry name" value="ABC_tran_Xtn"/>
</dbReference>
<dbReference type="PANTHER" id="PTHR42855">
    <property type="entry name" value="ABC TRANSPORTER ATP-BINDING SUBUNIT"/>
    <property type="match status" value="1"/>
</dbReference>
<keyword evidence="2" id="KW-0547">Nucleotide-binding</keyword>
<dbReference type="InterPro" id="IPR003439">
    <property type="entry name" value="ABC_transporter-like_ATP-bd"/>
</dbReference>
<proteinExistence type="predicted"/>
<feature type="domain" description="ABC transporter" evidence="6">
    <location>
        <begin position="3"/>
        <end position="263"/>
    </location>
</feature>
<evidence type="ECO:0000256" key="1">
    <source>
        <dbReference type="ARBA" id="ARBA00022737"/>
    </source>
</evidence>
<organism evidence="7 8">
    <name type="scientific">Baia soyae</name>
    <dbReference type="NCBI Taxonomy" id="1544746"/>
    <lineage>
        <taxon>Bacteria</taxon>
        <taxon>Bacillati</taxon>
        <taxon>Bacillota</taxon>
        <taxon>Bacilli</taxon>
        <taxon>Bacillales</taxon>
        <taxon>Thermoactinomycetaceae</taxon>
        <taxon>Baia</taxon>
    </lineage>
</organism>
<gene>
    <name evidence="7" type="ORF">EDD57_13436</name>
</gene>
<dbReference type="GO" id="GO:0005524">
    <property type="term" value="F:ATP binding"/>
    <property type="evidence" value="ECO:0007669"/>
    <property type="project" value="UniProtKB-KW"/>
</dbReference>
<keyword evidence="8" id="KW-1185">Reference proteome</keyword>
<evidence type="ECO:0000256" key="2">
    <source>
        <dbReference type="ARBA" id="ARBA00022741"/>
    </source>
</evidence>
<dbReference type="InterPro" id="IPR017871">
    <property type="entry name" value="ABC_transporter-like_CS"/>
</dbReference>
<evidence type="ECO:0000313" key="8">
    <source>
        <dbReference type="Proteomes" id="UP000294746"/>
    </source>
</evidence>
<feature type="domain" description="ABC transporter" evidence="6">
    <location>
        <begin position="318"/>
        <end position="544"/>
    </location>
</feature>
<dbReference type="Gene3D" id="3.40.50.300">
    <property type="entry name" value="P-loop containing nucleotide triphosphate hydrolases"/>
    <property type="match status" value="2"/>
</dbReference>
<dbReference type="InterPro" id="IPR037118">
    <property type="entry name" value="Val-tRNA_synth_C_sf"/>
</dbReference>
<keyword evidence="1" id="KW-0677">Repeat</keyword>
<accession>A0A4R2RRB4</accession>
<feature type="coiled-coil region" evidence="4">
    <location>
        <begin position="259"/>
        <end position="286"/>
    </location>
</feature>